<dbReference type="InterPro" id="IPR003399">
    <property type="entry name" value="Mce/MlaD"/>
</dbReference>
<keyword evidence="2" id="KW-1003">Cell membrane</keyword>
<evidence type="ECO:0000256" key="1">
    <source>
        <dbReference type="ARBA" id="ARBA00004533"/>
    </source>
</evidence>
<evidence type="ECO:0000256" key="6">
    <source>
        <dbReference type="ARBA" id="ARBA00023136"/>
    </source>
</evidence>
<feature type="region of interest" description="Disordered" evidence="7">
    <location>
        <begin position="1"/>
        <end position="20"/>
    </location>
</feature>
<feature type="transmembrane region" description="Helical" evidence="8">
    <location>
        <begin position="32"/>
        <end position="51"/>
    </location>
</feature>
<name>A0ABV6JU42_9PROT</name>
<dbReference type="Pfam" id="PF02470">
    <property type="entry name" value="MlaD"/>
    <property type="match status" value="2"/>
</dbReference>
<feature type="domain" description="Mce/MlaD" evidence="9">
    <location>
        <begin position="58"/>
        <end position="149"/>
    </location>
</feature>
<keyword evidence="3" id="KW-0997">Cell inner membrane</keyword>
<reference evidence="10 11" key="1">
    <citation type="submission" date="2024-09" db="EMBL/GenBank/DDBJ databases">
        <authorList>
            <person name="Sun Q."/>
            <person name="Mori K."/>
        </authorList>
    </citation>
    <scope>NUCLEOTIDE SEQUENCE [LARGE SCALE GENOMIC DNA]</scope>
    <source>
        <strain evidence="10 11">TBRC 5777</strain>
    </source>
</reference>
<evidence type="ECO:0000256" key="4">
    <source>
        <dbReference type="ARBA" id="ARBA00022692"/>
    </source>
</evidence>
<evidence type="ECO:0000256" key="7">
    <source>
        <dbReference type="SAM" id="MobiDB-lite"/>
    </source>
</evidence>
<sequence>MSPAQGNGSGGDEAPRDGGAPALVARRHHRRFGFVWLIPIVAVLVAGYLGWRTFSDRGPLVEVTFQSADGLTAGQTPVRYKAVQVGTVERVSLEGDLKRVRIAIRMTNAVSDRLTEGAKFWVVRPRLTAGNISGLETIVSGAYIEFDPGPAEGNDLGAFTGLENPPGVRSDEPGRVFTLHARRIGSLNRGSPVFFRDVNVGEILSYDPPALDGQITLHAFVRAPYDGYLREGSRFWNTSGVQVKLGAEGIKLELESARALLSGGIAFDTPPSMRDQPRAPDSAEYTLYDDLNDAISATSPERLTFLVYFEGSVRGLAPGAPVTMRGIRIGSVQDVHLEFDKNSAKFRVPVHIAIEPDRISFPAGRPATEVRAFVDEAVRQGLRAQLSSASLLTGQMLVALDFLPDAEPAQVRMEGDEIVLPSVGGGTDNIMAAASEVAGKLQRFPIEEIGRNLNNALASVNGLVGGPDVRNAVRALSSALASVQELTRNANAGLGPLMRRLPGIADNLDQAVKRANAAVGSIEQGYGKDSEVNREMSRLLDQATDTARSVRLLSDYLSRHPEALVRGRVNGGSER</sequence>
<evidence type="ECO:0000256" key="3">
    <source>
        <dbReference type="ARBA" id="ARBA00022519"/>
    </source>
</evidence>
<evidence type="ECO:0000256" key="2">
    <source>
        <dbReference type="ARBA" id="ARBA00022475"/>
    </source>
</evidence>
<dbReference type="Proteomes" id="UP001589865">
    <property type="component" value="Unassembled WGS sequence"/>
</dbReference>
<protein>
    <submittedName>
        <fullName evidence="10">Intermembrane transport protein PqiB</fullName>
    </submittedName>
</protein>
<comment type="caution">
    <text evidence="10">The sequence shown here is derived from an EMBL/GenBank/DDBJ whole genome shotgun (WGS) entry which is preliminary data.</text>
</comment>
<dbReference type="EMBL" id="JBHLUN010000005">
    <property type="protein sequence ID" value="MFC0407836.1"/>
    <property type="molecule type" value="Genomic_DNA"/>
</dbReference>
<keyword evidence="5 8" id="KW-1133">Transmembrane helix</keyword>
<organism evidence="10 11">
    <name type="scientific">Roseomonas elaeocarpi</name>
    <dbReference type="NCBI Taxonomy" id="907779"/>
    <lineage>
        <taxon>Bacteria</taxon>
        <taxon>Pseudomonadati</taxon>
        <taxon>Pseudomonadota</taxon>
        <taxon>Alphaproteobacteria</taxon>
        <taxon>Acetobacterales</taxon>
        <taxon>Roseomonadaceae</taxon>
        <taxon>Roseomonas</taxon>
    </lineage>
</organism>
<evidence type="ECO:0000313" key="10">
    <source>
        <dbReference type="EMBL" id="MFC0407836.1"/>
    </source>
</evidence>
<dbReference type="InterPro" id="IPR051800">
    <property type="entry name" value="PqiA-PqiB_transport"/>
</dbReference>
<dbReference type="RefSeq" id="WP_377043563.1">
    <property type="nucleotide sequence ID" value="NZ_JBHLUN010000005.1"/>
</dbReference>
<dbReference type="PANTHER" id="PTHR30462">
    <property type="entry name" value="INTERMEMBRANE TRANSPORT PROTEIN PQIB-RELATED"/>
    <property type="match status" value="1"/>
</dbReference>
<dbReference type="PANTHER" id="PTHR30462:SF0">
    <property type="entry name" value="INTERMEMBRANE TRANSPORT PROTEIN YEBT"/>
    <property type="match status" value="1"/>
</dbReference>
<keyword evidence="11" id="KW-1185">Reference proteome</keyword>
<accession>A0ABV6JU42</accession>
<evidence type="ECO:0000256" key="8">
    <source>
        <dbReference type="SAM" id="Phobius"/>
    </source>
</evidence>
<evidence type="ECO:0000259" key="9">
    <source>
        <dbReference type="Pfam" id="PF02470"/>
    </source>
</evidence>
<feature type="domain" description="Mce/MlaD" evidence="9">
    <location>
        <begin position="311"/>
        <end position="401"/>
    </location>
</feature>
<keyword evidence="6 8" id="KW-0472">Membrane</keyword>
<evidence type="ECO:0000256" key="5">
    <source>
        <dbReference type="ARBA" id="ARBA00022989"/>
    </source>
</evidence>
<evidence type="ECO:0000313" key="11">
    <source>
        <dbReference type="Proteomes" id="UP001589865"/>
    </source>
</evidence>
<proteinExistence type="predicted"/>
<keyword evidence="4 8" id="KW-0812">Transmembrane</keyword>
<gene>
    <name evidence="10" type="ORF">ACFFGY_06215</name>
</gene>
<comment type="subcellular location">
    <subcellularLocation>
        <location evidence="1">Cell inner membrane</location>
    </subcellularLocation>
</comment>